<keyword evidence="7 14" id="KW-1133">Transmembrane helix</keyword>
<evidence type="ECO:0000313" key="16">
    <source>
        <dbReference type="Proteomes" id="UP001431209"/>
    </source>
</evidence>
<evidence type="ECO:0000256" key="1">
    <source>
        <dbReference type="ARBA" id="ARBA00004141"/>
    </source>
</evidence>
<comment type="subcellular location">
    <subcellularLocation>
        <location evidence="1">Membrane</location>
        <topology evidence="1">Multi-pass membrane protein</topology>
    </subcellularLocation>
</comment>
<dbReference type="GO" id="GO:0006656">
    <property type="term" value="P:phosphatidylcholine biosynthetic process"/>
    <property type="evidence" value="ECO:0007669"/>
    <property type="project" value="TreeGrafter"/>
</dbReference>
<keyword evidence="11" id="KW-1208">Phospholipid metabolism</keyword>
<feature type="region of interest" description="Disordered" evidence="13">
    <location>
        <begin position="347"/>
        <end position="374"/>
    </location>
</feature>
<protein>
    <recommendedName>
        <fullName evidence="3">Glycerophosphocholine acyltransferase 1</fullName>
    </recommendedName>
</protein>
<sequence length="374" mass="43694">MTYISTNIKRKTLTVTVVCTIMPLPCSELKRTKNGIVANVSKRKQALIDRREKLIQQIRNPKFVRTKDKVAFTLGVGLTVTTSLIAGGSPDWMPVWYIFWCVVLLAARFFNYHSQKYHYFMLDFCYFSNLLLVFYLVFYPTSPELYVMNLANSCGPLLWAIVTWRNSLVFHSLDKITSIFIHSFPPIVLYVIRFNLSPEKQSQYATCLNPDCSLPILWVYGPSIMFFFFWQICYLFKTEVIDRKLFHTSSELTTSFRWLIKDHKSTSYKLINSFGERFQIPTFVALQFTYHSVTLIPVKLMYDYQIIYSLLMAVVFMWCIWNGANFYFEKFSKDYAVQLKEISKTLEQAGDRSTTTPNSTTTPEATTPEEEDHQ</sequence>
<feature type="transmembrane region" description="Helical" evidence="14">
    <location>
        <begin position="306"/>
        <end position="328"/>
    </location>
</feature>
<evidence type="ECO:0000256" key="13">
    <source>
        <dbReference type="SAM" id="MobiDB-lite"/>
    </source>
</evidence>
<evidence type="ECO:0000256" key="7">
    <source>
        <dbReference type="ARBA" id="ARBA00022989"/>
    </source>
</evidence>
<keyword evidence="12" id="KW-0012">Acyltransferase</keyword>
<dbReference type="GO" id="GO:0016746">
    <property type="term" value="F:acyltransferase activity"/>
    <property type="evidence" value="ECO:0007669"/>
    <property type="project" value="UniProtKB-KW"/>
</dbReference>
<keyword evidence="5" id="KW-0808">Transferase</keyword>
<feature type="transmembrane region" description="Helical" evidence="14">
    <location>
        <begin position="70"/>
        <end position="89"/>
    </location>
</feature>
<gene>
    <name evidence="15" type="ORF">AKO1_013208</name>
</gene>
<keyword evidence="9 14" id="KW-0472">Membrane</keyword>
<evidence type="ECO:0000256" key="2">
    <source>
        <dbReference type="ARBA" id="ARBA00006675"/>
    </source>
</evidence>
<name>A0AAW2YX55_9EUKA</name>
<feature type="transmembrane region" description="Helical" evidence="14">
    <location>
        <begin position="216"/>
        <end position="236"/>
    </location>
</feature>
<evidence type="ECO:0000256" key="10">
    <source>
        <dbReference type="ARBA" id="ARBA00023209"/>
    </source>
</evidence>
<evidence type="ECO:0000256" key="9">
    <source>
        <dbReference type="ARBA" id="ARBA00023136"/>
    </source>
</evidence>
<evidence type="ECO:0000256" key="3">
    <source>
        <dbReference type="ARBA" id="ARBA00019082"/>
    </source>
</evidence>
<evidence type="ECO:0000256" key="5">
    <source>
        <dbReference type="ARBA" id="ARBA00022679"/>
    </source>
</evidence>
<keyword evidence="8" id="KW-0443">Lipid metabolism</keyword>
<reference evidence="15 16" key="1">
    <citation type="submission" date="2024-03" db="EMBL/GenBank/DDBJ databases">
        <title>The Acrasis kona genome and developmental transcriptomes reveal deep origins of eukaryotic multicellular pathways.</title>
        <authorList>
            <person name="Sheikh S."/>
            <person name="Fu C.-J."/>
            <person name="Brown M.W."/>
            <person name="Baldauf S.L."/>
        </authorList>
    </citation>
    <scope>NUCLEOTIDE SEQUENCE [LARGE SCALE GENOMIC DNA]</scope>
    <source>
        <strain evidence="15 16">ATCC MYA-3509</strain>
    </source>
</reference>
<dbReference type="InterPro" id="IPR021261">
    <property type="entry name" value="GPCAT"/>
</dbReference>
<dbReference type="GO" id="GO:0016020">
    <property type="term" value="C:membrane"/>
    <property type="evidence" value="ECO:0007669"/>
    <property type="project" value="UniProtKB-SubCell"/>
</dbReference>
<keyword evidence="10" id="KW-0594">Phospholipid biosynthesis</keyword>
<dbReference type="Pfam" id="PF10998">
    <property type="entry name" value="DUF2838"/>
    <property type="match status" value="1"/>
</dbReference>
<dbReference type="Proteomes" id="UP001431209">
    <property type="component" value="Unassembled WGS sequence"/>
</dbReference>
<evidence type="ECO:0000256" key="6">
    <source>
        <dbReference type="ARBA" id="ARBA00022692"/>
    </source>
</evidence>
<evidence type="ECO:0000256" key="11">
    <source>
        <dbReference type="ARBA" id="ARBA00023264"/>
    </source>
</evidence>
<accession>A0AAW2YX55</accession>
<comment type="similarity">
    <text evidence="2">Belongs to the GPC1 family.</text>
</comment>
<evidence type="ECO:0000313" key="15">
    <source>
        <dbReference type="EMBL" id="KAL0482087.1"/>
    </source>
</evidence>
<keyword evidence="4" id="KW-0444">Lipid biosynthesis</keyword>
<feature type="transmembrane region" description="Helical" evidence="14">
    <location>
        <begin position="119"/>
        <end position="139"/>
    </location>
</feature>
<keyword evidence="16" id="KW-1185">Reference proteome</keyword>
<feature type="compositionally biased region" description="Low complexity" evidence="13">
    <location>
        <begin position="354"/>
        <end position="366"/>
    </location>
</feature>
<evidence type="ECO:0000256" key="8">
    <source>
        <dbReference type="ARBA" id="ARBA00023098"/>
    </source>
</evidence>
<dbReference type="PANTHER" id="PTHR31201">
    <property type="entry name" value="OS01G0585100 PROTEIN"/>
    <property type="match status" value="1"/>
</dbReference>
<organism evidence="15 16">
    <name type="scientific">Acrasis kona</name>
    <dbReference type="NCBI Taxonomy" id="1008807"/>
    <lineage>
        <taxon>Eukaryota</taxon>
        <taxon>Discoba</taxon>
        <taxon>Heterolobosea</taxon>
        <taxon>Tetramitia</taxon>
        <taxon>Eutetramitia</taxon>
        <taxon>Acrasidae</taxon>
        <taxon>Acrasis</taxon>
    </lineage>
</organism>
<feature type="transmembrane region" description="Helical" evidence="14">
    <location>
        <begin position="95"/>
        <end position="112"/>
    </location>
</feature>
<evidence type="ECO:0000256" key="14">
    <source>
        <dbReference type="SAM" id="Phobius"/>
    </source>
</evidence>
<dbReference type="AlphaFoldDB" id="A0AAW2YX55"/>
<keyword evidence="6 14" id="KW-0812">Transmembrane</keyword>
<evidence type="ECO:0000256" key="12">
    <source>
        <dbReference type="ARBA" id="ARBA00023315"/>
    </source>
</evidence>
<dbReference type="EMBL" id="JAOPGA020000819">
    <property type="protein sequence ID" value="KAL0482087.1"/>
    <property type="molecule type" value="Genomic_DNA"/>
</dbReference>
<proteinExistence type="inferred from homology"/>
<evidence type="ECO:0000256" key="4">
    <source>
        <dbReference type="ARBA" id="ARBA00022516"/>
    </source>
</evidence>
<dbReference type="PANTHER" id="PTHR31201:SF1">
    <property type="entry name" value="GLYCEROPHOSPHOCHOLINE ACYLTRANSFERASE 1"/>
    <property type="match status" value="1"/>
</dbReference>
<comment type="caution">
    <text evidence="15">The sequence shown here is derived from an EMBL/GenBank/DDBJ whole genome shotgun (WGS) entry which is preliminary data.</text>
</comment>